<dbReference type="RefSeq" id="WP_108022426.1">
    <property type="nucleotide sequence ID" value="NZ_QBKR01000006.1"/>
</dbReference>
<gene>
    <name evidence="1" type="ORF">C8P63_10652</name>
</gene>
<organism evidence="1 2">
    <name type="scientific">Melghirimyces profundicolus</name>
    <dbReference type="NCBI Taxonomy" id="1242148"/>
    <lineage>
        <taxon>Bacteria</taxon>
        <taxon>Bacillati</taxon>
        <taxon>Bacillota</taxon>
        <taxon>Bacilli</taxon>
        <taxon>Bacillales</taxon>
        <taxon>Thermoactinomycetaceae</taxon>
        <taxon>Melghirimyces</taxon>
    </lineage>
</organism>
<evidence type="ECO:0000313" key="2">
    <source>
        <dbReference type="Proteomes" id="UP000244240"/>
    </source>
</evidence>
<dbReference type="SUPFAM" id="SSF55961">
    <property type="entry name" value="Bet v1-like"/>
    <property type="match status" value="1"/>
</dbReference>
<dbReference type="InterPro" id="IPR010419">
    <property type="entry name" value="CO_DH_gsu"/>
</dbReference>
<dbReference type="PANTHER" id="PTHR38588">
    <property type="entry name" value="BLL0334 PROTEIN"/>
    <property type="match status" value="1"/>
</dbReference>
<dbReference type="CDD" id="cd05018">
    <property type="entry name" value="CoxG"/>
    <property type="match status" value="1"/>
</dbReference>
<proteinExistence type="predicted"/>
<keyword evidence="2" id="KW-1185">Reference proteome</keyword>
<name>A0A2T6C0G5_9BACL</name>
<dbReference type="InterPro" id="IPR023393">
    <property type="entry name" value="START-like_dom_sf"/>
</dbReference>
<dbReference type="AlphaFoldDB" id="A0A2T6C0G5"/>
<dbReference type="Gene3D" id="3.30.530.20">
    <property type="match status" value="1"/>
</dbReference>
<sequence>MNGKGNIHLNGPVEVVFEKLRDPEVLQACIMGCQKMERVGENRYTADLAIGIASVKGKYKADISLEDIEAPRHFKLVLHGKGAPGFVDAEGVLDLTPHGEQTTDLAYTYQAEVGGKIAAVGQRMLGGVSKLIIKDFFKKIKKEMEKSQKSA</sequence>
<dbReference type="Proteomes" id="UP000244240">
    <property type="component" value="Unassembled WGS sequence"/>
</dbReference>
<reference evidence="1 2" key="1">
    <citation type="submission" date="2018-04" db="EMBL/GenBank/DDBJ databases">
        <title>Genomic Encyclopedia of Archaeal and Bacterial Type Strains, Phase II (KMG-II): from individual species to whole genera.</title>
        <authorList>
            <person name="Goeker M."/>
        </authorList>
    </citation>
    <scope>NUCLEOTIDE SEQUENCE [LARGE SCALE GENOMIC DNA]</scope>
    <source>
        <strain evidence="1 2">DSM 45787</strain>
    </source>
</reference>
<dbReference type="OrthoDB" id="9787428at2"/>
<comment type="caution">
    <text evidence="1">The sequence shown here is derived from an EMBL/GenBank/DDBJ whole genome shotgun (WGS) entry which is preliminary data.</text>
</comment>
<evidence type="ECO:0000313" key="1">
    <source>
        <dbReference type="EMBL" id="PTX61800.1"/>
    </source>
</evidence>
<dbReference type="Pfam" id="PF06240">
    <property type="entry name" value="COXG"/>
    <property type="match status" value="1"/>
</dbReference>
<dbReference type="EMBL" id="QBKR01000006">
    <property type="protein sequence ID" value="PTX61800.1"/>
    <property type="molecule type" value="Genomic_DNA"/>
</dbReference>
<dbReference type="PANTHER" id="PTHR38588:SF1">
    <property type="entry name" value="BLL0334 PROTEIN"/>
    <property type="match status" value="1"/>
</dbReference>
<evidence type="ECO:0008006" key="3">
    <source>
        <dbReference type="Google" id="ProtNLM"/>
    </source>
</evidence>
<accession>A0A2T6C0G5</accession>
<protein>
    <recommendedName>
        <fullName evidence="3">Carbon monoxide dehydrogenase subunit G</fullName>
    </recommendedName>
</protein>